<dbReference type="EMBL" id="BGZK01000066">
    <property type="protein sequence ID" value="GBP14657.1"/>
    <property type="molecule type" value="Genomic_DNA"/>
</dbReference>
<evidence type="ECO:0000313" key="2">
    <source>
        <dbReference type="Proteomes" id="UP000299102"/>
    </source>
</evidence>
<comment type="caution">
    <text evidence="1">The sequence shown here is derived from an EMBL/GenBank/DDBJ whole genome shotgun (WGS) entry which is preliminary data.</text>
</comment>
<organism evidence="1 2">
    <name type="scientific">Eumeta variegata</name>
    <name type="common">Bagworm moth</name>
    <name type="synonym">Eumeta japonica</name>
    <dbReference type="NCBI Taxonomy" id="151549"/>
    <lineage>
        <taxon>Eukaryota</taxon>
        <taxon>Metazoa</taxon>
        <taxon>Ecdysozoa</taxon>
        <taxon>Arthropoda</taxon>
        <taxon>Hexapoda</taxon>
        <taxon>Insecta</taxon>
        <taxon>Pterygota</taxon>
        <taxon>Neoptera</taxon>
        <taxon>Endopterygota</taxon>
        <taxon>Lepidoptera</taxon>
        <taxon>Glossata</taxon>
        <taxon>Ditrysia</taxon>
        <taxon>Tineoidea</taxon>
        <taxon>Psychidae</taxon>
        <taxon>Oiketicinae</taxon>
        <taxon>Eumeta</taxon>
    </lineage>
</organism>
<protein>
    <submittedName>
        <fullName evidence="1">Uncharacterized protein</fullName>
    </submittedName>
</protein>
<evidence type="ECO:0000313" key="1">
    <source>
        <dbReference type="EMBL" id="GBP14657.1"/>
    </source>
</evidence>
<keyword evidence="2" id="KW-1185">Reference proteome</keyword>
<proteinExistence type="predicted"/>
<accession>A0A4C1TMI2</accession>
<reference evidence="1 2" key="1">
    <citation type="journal article" date="2019" name="Commun. Biol.">
        <title>The bagworm genome reveals a unique fibroin gene that provides high tensile strength.</title>
        <authorList>
            <person name="Kono N."/>
            <person name="Nakamura H."/>
            <person name="Ohtoshi R."/>
            <person name="Tomita M."/>
            <person name="Numata K."/>
            <person name="Arakawa K."/>
        </authorList>
    </citation>
    <scope>NUCLEOTIDE SEQUENCE [LARGE SCALE GENOMIC DNA]</scope>
</reference>
<sequence length="70" mass="7431">MRREKTAVCSKFAASVSIHARLTSRRGALEGVEGRKVPLNLAGMKGVRQAPADTSAAACGCRRVSALYQL</sequence>
<dbReference type="AlphaFoldDB" id="A0A4C1TMI2"/>
<dbReference type="Proteomes" id="UP000299102">
    <property type="component" value="Unassembled WGS sequence"/>
</dbReference>
<name>A0A4C1TMI2_EUMVA</name>
<gene>
    <name evidence="1" type="ORF">EVAR_9570_1</name>
</gene>